<sequence length="531" mass="61242">MNAVTLPLLRGQISQEDALEADRDIIQQLSYPEKRIDFYLYLYQHRSEIAQVLSRHLGIPTNDFRLGEVEEWLHGSFNVCLPIYIGTGRGPLLPRRVILRLPLPYKVGESFHPGNVDEKLRCEAATYIRLQSQHPAVPIPRLFGFGFPGTQSFTLYENETLWNRITWFWRRGLAWLHGESLPLYFAHARHGLFDVGYLVIEHVDEGVMLSATWNEEHYDPIKRANLFHSLSRIILDLARLPLPRIGSWTMDDRGILTLTNRPLTFCIHEMENNGIPTALPRDLTYMSIESYYLDLIACHDERIRRQPNSIHDQDDGERQLAALTGMRTLLPKFTDRRSHGKPFILSLTDLHQSNIFVDNDWHVKRIIDLEWACSQPIQMLNLPHWLVGKGVDQLTGSCLDEYKAVYDEFLYALEEEEALSGELSNTCSKTIRENWSTGRNWYLFALAHSDALWSVFSDHIQPRFGEFNGESDKAIMQLWDEGASEFVSSKVAEQELYNIRICEMFARAAARDADSREVDDAEGNDKCDSTE</sequence>
<dbReference type="PANTHER" id="PTHR21310">
    <property type="entry name" value="AMINOGLYCOSIDE PHOSPHOTRANSFERASE-RELATED-RELATED"/>
    <property type="match status" value="1"/>
</dbReference>
<protein>
    <recommendedName>
        <fullName evidence="3">Aminoglycoside phosphotransferase domain-containing protein</fullName>
    </recommendedName>
</protein>
<dbReference type="AlphaFoldDB" id="A0A9P4URJ5"/>
<dbReference type="SUPFAM" id="SSF56112">
    <property type="entry name" value="Protein kinase-like (PK-like)"/>
    <property type="match status" value="1"/>
</dbReference>
<dbReference type="EMBL" id="MU003767">
    <property type="protein sequence ID" value="KAF2725697.1"/>
    <property type="molecule type" value="Genomic_DNA"/>
</dbReference>
<proteinExistence type="predicted"/>
<organism evidence="1 2">
    <name type="scientific">Polychaeton citri CBS 116435</name>
    <dbReference type="NCBI Taxonomy" id="1314669"/>
    <lineage>
        <taxon>Eukaryota</taxon>
        <taxon>Fungi</taxon>
        <taxon>Dikarya</taxon>
        <taxon>Ascomycota</taxon>
        <taxon>Pezizomycotina</taxon>
        <taxon>Dothideomycetes</taxon>
        <taxon>Dothideomycetidae</taxon>
        <taxon>Capnodiales</taxon>
        <taxon>Capnodiaceae</taxon>
        <taxon>Polychaeton</taxon>
    </lineage>
</organism>
<accession>A0A9P4URJ5</accession>
<evidence type="ECO:0000313" key="2">
    <source>
        <dbReference type="Proteomes" id="UP000799441"/>
    </source>
</evidence>
<keyword evidence="2" id="KW-1185">Reference proteome</keyword>
<evidence type="ECO:0008006" key="3">
    <source>
        <dbReference type="Google" id="ProtNLM"/>
    </source>
</evidence>
<dbReference type="InterPro" id="IPR011009">
    <property type="entry name" value="Kinase-like_dom_sf"/>
</dbReference>
<evidence type="ECO:0000313" key="1">
    <source>
        <dbReference type="EMBL" id="KAF2725697.1"/>
    </source>
</evidence>
<gene>
    <name evidence="1" type="ORF">K431DRAFT_336174</name>
</gene>
<dbReference type="PANTHER" id="PTHR21310:SF37">
    <property type="entry name" value="AMINOGLYCOSIDE PHOSPHOTRANSFERASE DOMAIN-CONTAINING PROTEIN"/>
    <property type="match status" value="1"/>
</dbReference>
<reference evidence="1" key="1">
    <citation type="journal article" date="2020" name="Stud. Mycol.">
        <title>101 Dothideomycetes genomes: a test case for predicting lifestyles and emergence of pathogens.</title>
        <authorList>
            <person name="Haridas S."/>
            <person name="Albert R."/>
            <person name="Binder M."/>
            <person name="Bloem J."/>
            <person name="Labutti K."/>
            <person name="Salamov A."/>
            <person name="Andreopoulos B."/>
            <person name="Baker S."/>
            <person name="Barry K."/>
            <person name="Bills G."/>
            <person name="Bluhm B."/>
            <person name="Cannon C."/>
            <person name="Castanera R."/>
            <person name="Culley D."/>
            <person name="Daum C."/>
            <person name="Ezra D."/>
            <person name="Gonzalez J."/>
            <person name="Henrissat B."/>
            <person name="Kuo A."/>
            <person name="Liang C."/>
            <person name="Lipzen A."/>
            <person name="Lutzoni F."/>
            <person name="Magnuson J."/>
            <person name="Mondo S."/>
            <person name="Nolan M."/>
            <person name="Ohm R."/>
            <person name="Pangilinan J."/>
            <person name="Park H.-J."/>
            <person name="Ramirez L."/>
            <person name="Alfaro M."/>
            <person name="Sun H."/>
            <person name="Tritt A."/>
            <person name="Yoshinaga Y."/>
            <person name="Zwiers L.-H."/>
            <person name="Turgeon B."/>
            <person name="Goodwin S."/>
            <person name="Spatafora J."/>
            <person name="Crous P."/>
            <person name="Grigoriev I."/>
        </authorList>
    </citation>
    <scope>NUCLEOTIDE SEQUENCE</scope>
    <source>
        <strain evidence="1">CBS 116435</strain>
    </source>
</reference>
<name>A0A9P4URJ5_9PEZI</name>
<dbReference type="OrthoDB" id="3645574at2759"/>
<dbReference type="InterPro" id="IPR051678">
    <property type="entry name" value="AGP_Transferase"/>
</dbReference>
<comment type="caution">
    <text evidence="1">The sequence shown here is derived from an EMBL/GenBank/DDBJ whole genome shotgun (WGS) entry which is preliminary data.</text>
</comment>
<dbReference type="Proteomes" id="UP000799441">
    <property type="component" value="Unassembled WGS sequence"/>
</dbReference>